<dbReference type="EMBL" id="BAAAEW010000033">
    <property type="protein sequence ID" value="GAA0762528.1"/>
    <property type="molecule type" value="Genomic_DNA"/>
</dbReference>
<keyword evidence="1" id="KW-0732">Signal</keyword>
<feature type="chain" id="PRO_5046649831" description="WG repeat-containing protein" evidence="1">
    <location>
        <begin position="30"/>
        <end position="315"/>
    </location>
</feature>
<name>A0ABN1KCP6_9BURK</name>
<comment type="caution">
    <text evidence="2">The sequence shown here is derived from an EMBL/GenBank/DDBJ whole genome shotgun (WGS) entry which is preliminary data.</text>
</comment>
<organism evidence="2 3">
    <name type="scientific">Ideonella azotifigens</name>
    <dbReference type="NCBI Taxonomy" id="513160"/>
    <lineage>
        <taxon>Bacteria</taxon>
        <taxon>Pseudomonadati</taxon>
        <taxon>Pseudomonadota</taxon>
        <taxon>Betaproteobacteria</taxon>
        <taxon>Burkholderiales</taxon>
        <taxon>Sphaerotilaceae</taxon>
        <taxon>Ideonella</taxon>
    </lineage>
</organism>
<evidence type="ECO:0000256" key="1">
    <source>
        <dbReference type="SAM" id="SignalP"/>
    </source>
</evidence>
<evidence type="ECO:0008006" key="4">
    <source>
        <dbReference type="Google" id="ProtNLM"/>
    </source>
</evidence>
<evidence type="ECO:0000313" key="2">
    <source>
        <dbReference type="EMBL" id="GAA0762528.1"/>
    </source>
</evidence>
<feature type="signal peptide" evidence="1">
    <location>
        <begin position="1"/>
        <end position="29"/>
    </location>
</feature>
<protein>
    <recommendedName>
        <fullName evidence="4">WG repeat-containing protein</fullName>
    </recommendedName>
</protein>
<reference evidence="2 3" key="1">
    <citation type="journal article" date="2019" name="Int. J. Syst. Evol. Microbiol.">
        <title>The Global Catalogue of Microorganisms (GCM) 10K type strain sequencing project: providing services to taxonomists for standard genome sequencing and annotation.</title>
        <authorList>
            <consortium name="The Broad Institute Genomics Platform"/>
            <consortium name="The Broad Institute Genome Sequencing Center for Infectious Disease"/>
            <person name="Wu L."/>
            <person name="Ma J."/>
        </authorList>
    </citation>
    <scope>NUCLEOTIDE SEQUENCE [LARGE SCALE GENOMIC DNA]</scope>
    <source>
        <strain evidence="2 3">JCM 15503</strain>
    </source>
</reference>
<accession>A0ABN1KCP6</accession>
<dbReference type="PROSITE" id="PS51257">
    <property type="entry name" value="PROKAR_LIPOPROTEIN"/>
    <property type="match status" value="1"/>
</dbReference>
<gene>
    <name evidence="2" type="ORF">GCM10009107_47100</name>
</gene>
<keyword evidence="3" id="KW-1185">Reference proteome</keyword>
<evidence type="ECO:0000313" key="3">
    <source>
        <dbReference type="Proteomes" id="UP001500279"/>
    </source>
</evidence>
<sequence>MNLRVSRLFASILAATGLALSFACASATAANPGAAVEQPLRFQAYDNPKFPTFAFGMEKHGTVVGYYYNANYNALGFLRTADGGYTDVVYPKTPTSTFAQAINNAGNVAGYGQIAGVNGAYGWFYDAASKAFTAIEVPHAQATDVWGLNNQNVVAGAAYFYTDSTGRGVGFTWTNGTFKYYKIPDAQFTQIYAINDNGDVAGSYIETSGASHDFIWKADGTVSILDPVNEFNNMAGVAGLNKNGDFVGPCYDQDFNTMGCFYKRSTAKVTSFKLDGFSSTMPSGMSHGDIVGYGIDATSGIAQAFVIPKSSVLGK</sequence>
<proteinExistence type="predicted"/>
<dbReference type="Proteomes" id="UP001500279">
    <property type="component" value="Unassembled WGS sequence"/>
</dbReference>